<evidence type="ECO:0000256" key="5">
    <source>
        <dbReference type="PROSITE-ProRule" id="PRU00169"/>
    </source>
</evidence>
<dbReference type="CDD" id="cd06170">
    <property type="entry name" value="LuxR_C_like"/>
    <property type="match status" value="1"/>
</dbReference>
<reference evidence="8 9" key="1">
    <citation type="submission" date="2020-02" db="EMBL/GenBank/DDBJ databases">
        <title>Whole-genome analyses of novel actinobacteria.</title>
        <authorList>
            <person name="Sahin N."/>
            <person name="Tokatli A."/>
        </authorList>
    </citation>
    <scope>NUCLEOTIDE SEQUENCE [LARGE SCALE GENOMIC DNA]</scope>
    <source>
        <strain evidence="8 9">YC504</strain>
    </source>
</reference>
<dbReference type="PRINTS" id="PR00038">
    <property type="entry name" value="HTHLUXR"/>
</dbReference>
<dbReference type="Gene3D" id="3.40.50.2300">
    <property type="match status" value="1"/>
</dbReference>
<feature type="domain" description="Response regulatory" evidence="7">
    <location>
        <begin position="4"/>
        <end position="120"/>
    </location>
</feature>
<dbReference type="Proteomes" id="UP000481109">
    <property type="component" value="Unassembled WGS sequence"/>
</dbReference>
<accession>A0A6G4XQR1</accession>
<dbReference type="SUPFAM" id="SSF52172">
    <property type="entry name" value="CheY-like"/>
    <property type="match status" value="1"/>
</dbReference>
<dbReference type="EMBL" id="JAAKZW010000129">
    <property type="protein sequence ID" value="NGO79044.1"/>
    <property type="molecule type" value="Genomic_DNA"/>
</dbReference>
<keyword evidence="4" id="KW-0804">Transcription</keyword>
<dbReference type="PROSITE" id="PS50043">
    <property type="entry name" value="HTH_LUXR_2"/>
    <property type="match status" value="1"/>
</dbReference>
<gene>
    <name evidence="8" type="ORF">G6045_25805</name>
</gene>
<dbReference type="InterPro" id="IPR001789">
    <property type="entry name" value="Sig_transdc_resp-reg_receiver"/>
</dbReference>
<keyword evidence="1 5" id="KW-0597">Phosphoprotein</keyword>
<dbReference type="InterPro" id="IPR000792">
    <property type="entry name" value="Tscrpt_reg_LuxR_C"/>
</dbReference>
<keyword evidence="9" id="KW-1185">Reference proteome</keyword>
<evidence type="ECO:0000313" key="9">
    <source>
        <dbReference type="Proteomes" id="UP000481109"/>
    </source>
</evidence>
<protein>
    <submittedName>
        <fullName evidence="8">Response regulator transcription factor</fullName>
    </submittedName>
</protein>
<dbReference type="InterPro" id="IPR058245">
    <property type="entry name" value="NreC/VraR/RcsB-like_REC"/>
</dbReference>
<dbReference type="InterPro" id="IPR039420">
    <property type="entry name" value="WalR-like"/>
</dbReference>
<sequence>MPVDVVLVDDEPQVREGVKALLDTTDDIVVVGQAADGAEAVSVCARVRPDVVLMDVNMPKVSGITAVRRLQDLSPRPRILMLTAIGDEESCVAAFQAGADGFILKSARTGDLIRSVLAVAEGDPVVAPEIMRMLIRRSVDKADPGIWQARQRVSTLNGRERDVLALLGSGASNARISSELFMAEGTVKAYVSRLLTELKVENRTQAALIAHQLGLVVQGKSGQPTA</sequence>
<dbReference type="SUPFAM" id="SSF46894">
    <property type="entry name" value="C-terminal effector domain of the bipartite response regulators"/>
    <property type="match status" value="1"/>
</dbReference>
<evidence type="ECO:0000256" key="3">
    <source>
        <dbReference type="ARBA" id="ARBA00023125"/>
    </source>
</evidence>
<dbReference type="GO" id="GO:0003677">
    <property type="term" value="F:DNA binding"/>
    <property type="evidence" value="ECO:0007669"/>
    <property type="project" value="UniProtKB-KW"/>
</dbReference>
<evidence type="ECO:0000256" key="2">
    <source>
        <dbReference type="ARBA" id="ARBA00023015"/>
    </source>
</evidence>
<dbReference type="PANTHER" id="PTHR43214:SF24">
    <property type="entry name" value="TRANSCRIPTIONAL REGULATORY PROTEIN NARL-RELATED"/>
    <property type="match status" value="1"/>
</dbReference>
<dbReference type="SMART" id="SM00448">
    <property type="entry name" value="REC"/>
    <property type="match status" value="1"/>
</dbReference>
<dbReference type="Pfam" id="PF00072">
    <property type="entry name" value="Response_reg"/>
    <property type="match status" value="1"/>
</dbReference>
<proteinExistence type="predicted"/>
<evidence type="ECO:0000259" key="6">
    <source>
        <dbReference type="PROSITE" id="PS50043"/>
    </source>
</evidence>
<dbReference type="RefSeq" id="WP_165334491.1">
    <property type="nucleotide sequence ID" value="NZ_JAAKZW010000129.1"/>
</dbReference>
<comment type="caution">
    <text evidence="8">The sequence shown here is derived from an EMBL/GenBank/DDBJ whole genome shotgun (WGS) entry which is preliminary data.</text>
</comment>
<feature type="domain" description="HTH luxR-type" evidence="6">
    <location>
        <begin position="149"/>
        <end position="214"/>
    </location>
</feature>
<dbReference type="PROSITE" id="PS50110">
    <property type="entry name" value="RESPONSE_REGULATORY"/>
    <property type="match status" value="1"/>
</dbReference>
<dbReference type="InterPro" id="IPR011006">
    <property type="entry name" value="CheY-like_superfamily"/>
</dbReference>
<dbReference type="PANTHER" id="PTHR43214">
    <property type="entry name" value="TWO-COMPONENT RESPONSE REGULATOR"/>
    <property type="match status" value="1"/>
</dbReference>
<evidence type="ECO:0000256" key="1">
    <source>
        <dbReference type="ARBA" id="ARBA00022553"/>
    </source>
</evidence>
<evidence type="ECO:0000259" key="7">
    <source>
        <dbReference type="PROSITE" id="PS50110"/>
    </source>
</evidence>
<evidence type="ECO:0000256" key="4">
    <source>
        <dbReference type="ARBA" id="ARBA00023163"/>
    </source>
</evidence>
<keyword evidence="3" id="KW-0238">DNA-binding</keyword>
<dbReference type="Pfam" id="PF00196">
    <property type="entry name" value="GerE"/>
    <property type="match status" value="1"/>
</dbReference>
<organism evidence="8 9">
    <name type="scientific">Streptomyces mesophilus</name>
    <dbReference type="NCBI Taxonomy" id="1775132"/>
    <lineage>
        <taxon>Bacteria</taxon>
        <taxon>Bacillati</taxon>
        <taxon>Actinomycetota</taxon>
        <taxon>Actinomycetes</taxon>
        <taxon>Kitasatosporales</taxon>
        <taxon>Streptomycetaceae</taxon>
        <taxon>Streptomyces</taxon>
    </lineage>
</organism>
<dbReference type="SMART" id="SM00421">
    <property type="entry name" value="HTH_LUXR"/>
    <property type="match status" value="1"/>
</dbReference>
<dbReference type="AlphaFoldDB" id="A0A6G4XQR1"/>
<evidence type="ECO:0000313" key="8">
    <source>
        <dbReference type="EMBL" id="NGO79044.1"/>
    </source>
</evidence>
<keyword evidence="2" id="KW-0805">Transcription regulation</keyword>
<dbReference type="GO" id="GO:0006355">
    <property type="term" value="P:regulation of DNA-templated transcription"/>
    <property type="evidence" value="ECO:0007669"/>
    <property type="project" value="InterPro"/>
</dbReference>
<dbReference type="InterPro" id="IPR016032">
    <property type="entry name" value="Sig_transdc_resp-reg_C-effctor"/>
</dbReference>
<feature type="modified residue" description="4-aspartylphosphate" evidence="5">
    <location>
        <position position="55"/>
    </location>
</feature>
<dbReference type="GO" id="GO:0000160">
    <property type="term" value="P:phosphorelay signal transduction system"/>
    <property type="evidence" value="ECO:0007669"/>
    <property type="project" value="InterPro"/>
</dbReference>
<dbReference type="CDD" id="cd17535">
    <property type="entry name" value="REC_NarL-like"/>
    <property type="match status" value="1"/>
</dbReference>
<name>A0A6G4XQR1_9ACTN</name>